<feature type="transmembrane region" description="Helical" evidence="4">
    <location>
        <begin position="102"/>
        <end position="123"/>
    </location>
</feature>
<feature type="transmembrane region" description="Helical" evidence="4">
    <location>
        <begin position="483"/>
        <end position="502"/>
    </location>
</feature>
<feature type="transmembrane region" description="Helical" evidence="4">
    <location>
        <begin position="22"/>
        <end position="55"/>
    </location>
</feature>
<feature type="compositionally biased region" description="Low complexity" evidence="3">
    <location>
        <begin position="554"/>
        <end position="570"/>
    </location>
</feature>
<dbReference type="Proteomes" id="UP000199607">
    <property type="component" value="Unassembled WGS sequence"/>
</dbReference>
<sequence length="570" mass="61789">MPAERPHDHAAEWAVRAPAQLAVLLFVLLAGVALFPLALVLAPLGFAAVLAGLLFGAVRWPRLFDTLFGVGLPLRGWVVASAFVASALVGTLVFVERYTVEAAAFALVVAVCLPWVVVLVIDGRLRAAATRPMRLSVWPVVVFTLLVVTGGLVFGWRTPEPFDFAIFGGFIVVACLVLVVFPMTIAQAHSRRESDEDTLADTPFVSVLTPAYNESSYIGDCIQSVLASDYPTDRLEVIVVDDGSTDDTYTEAASHRNERVSVFTRANGGKHAALNFGLSCARGEVIVGVDADSTLHPTALQRAVARLQSDSRIGAVAGTVVIDNPQGIVGGVQALEYVLGINTLRRAFSYLGTVMVVPGCLGVFRREALEGVGGYDADTVTEDFDLTVRLIKAGWRVELTESIVYTEAPFSLGDLLNQRLRWTRGNIQTLLKHRDVFTSPQYGFLHRFAFPLSALSLLFVPFASLLVTVTLVSAIFGGSLFDVILAAGYFLLVLAVVSAMALDLSNHDFRLLAYVPFHIFGYRQFLDFVILRTMASLLQGTGMRWESVTRARQQESSTSTTSQPQAVVDD</sequence>
<feature type="transmembrane region" description="Helical" evidence="4">
    <location>
        <begin position="162"/>
        <end position="185"/>
    </location>
</feature>
<dbReference type="AlphaFoldDB" id="A0A1I4HBI5"/>
<dbReference type="RefSeq" id="WP_089871081.1">
    <property type="nucleotide sequence ID" value="NZ_FOTC01000005.1"/>
</dbReference>
<feature type="region of interest" description="Disordered" evidence="3">
    <location>
        <begin position="551"/>
        <end position="570"/>
    </location>
</feature>
<dbReference type="Pfam" id="PF00535">
    <property type="entry name" value="Glycos_transf_2"/>
    <property type="match status" value="1"/>
</dbReference>
<evidence type="ECO:0000313" key="6">
    <source>
        <dbReference type="EMBL" id="SFL38816.1"/>
    </source>
</evidence>
<accession>A0A1I4HBI5</accession>
<dbReference type="PANTHER" id="PTHR43630:SF1">
    <property type="entry name" value="POLY-BETA-1,6-N-ACETYL-D-GLUCOSAMINE SYNTHASE"/>
    <property type="match status" value="1"/>
</dbReference>
<keyword evidence="7" id="KW-1185">Reference proteome</keyword>
<evidence type="ECO:0000259" key="5">
    <source>
        <dbReference type="Pfam" id="PF00535"/>
    </source>
</evidence>
<dbReference type="Gene3D" id="3.90.550.10">
    <property type="entry name" value="Spore Coat Polysaccharide Biosynthesis Protein SpsA, Chain A"/>
    <property type="match status" value="1"/>
</dbReference>
<protein>
    <submittedName>
        <fullName evidence="6">Glycosyltransferase, catalytic subunit of cellulose synthase and poly-beta-1,6-N-acetylglucosamine synthase</fullName>
    </submittedName>
</protein>
<gene>
    <name evidence="6" type="ORF">SAMN04487950_3587</name>
</gene>
<keyword evidence="1" id="KW-0328">Glycosyltransferase</keyword>
<keyword evidence="4" id="KW-0812">Transmembrane</keyword>
<name>A0A1I4HBI5_9EURY</name>
<dbReference type="PANTHER" id="PTHR43630">
    <property type="entry name" value="POLY-BETA-1,6-N-ACETYL-D-GLUCOSAMINE SYNTHASE"/>
    <property type="match status" value="1"/>
</dbReference>
<feature type="transmembrane region" description="Helical" evidence="4">
    <location>
        <begin position="454"/>
        <end position="477"/>
    </location>
</feature>
<evidence type="ECO:0000256" key="4">
    <source>
        <dbReference type="SAM" id="Phobius"/>
    </source>
</evidence>
<feature type="domain" description="Glycosyltransferase 2-like" evidence="5">
    <location>
        <begin position="206"/>
        <end position="371"/>
    </location>
</feature>
<dbReference type="SUPFAM" id="SSF53448">
    <property type="entry name" value="Nucleotide-diphospho-sugar transferases"/>
    <property type="match status" value="1"/>
</dbReference>
<dbReference type="CDD" id="cd06423">
    <property type="entry name" value="CESA_like"/>
    <property type="match status" value="1"/>
</dbReference>
<reference evidence="7" key="1">
    <citation type="submission" date="2016-10" db="EMBL/GenBank/DDBJ databases">
        <authorList>
            <person name="Varghese N."/>
            <person name="Submissions S."/>
        </authorList>
    </citation>
    <scope>NUCLEOTIDE SEQUENCE [LARGE SCALE GENOMIC DNA]</scope>
    <source>
        <strain evidence="7">CGMCC 1.7738</strain>
    </source>
</reference>
<feature type="transmembrane region" description="Helical" evidence="4">
    <location>
        <begin position="76"/>
        <end position="96"/>
    </location>
</feature>
<organism evidence="6 7">
    <name type="scientific">Halogranum rubrum</name>
    <dbReference type="NCBI Taxonomy" id="553466"/>
    <lineage>
        <taxon>Archaea</taxon>
        <taxon>Methanobacteriati</taxon>
        <taxon>Methanobacteriota</taxon>
        <taxon>Stenosarchaea group</taxon>
        <taxon>Halobacteria</taxon>
        <taxon>Halobacteriales</taxon>
        <taxon>Haloferacaceae</taxon>
    </lineage>
</organism>
<keyword evidence="2 6" id="KW-0808">Transferase</keyword>
<proteinExistence type="predicted"/>
<evidence type="ECO:0000256" key="1">
    <source>
        <dbReference type="ARBA" id="ARBA00022676"/>
    </source>
</evidence>
<keyword evidence="4" id="KW-1133">Transmembrane helix</keyword>
<dbReference type="STRING" id="553466.SAMN04487950_3587"/>
<keyword evidence="4" id="KW-0472">Membrane</keyword>
<evidence type="ECO:0000313" key="7">
    <source>
        <dbReference type="Proteomes" id="UP000199607"/>
    </source>
</evidence>
<dbReference type="EMBL" id="FOTC01000005">
    <property type="protein sequence ID" value="SFL38816.1"/>
    <property type="molecule type" value="Genomic_DNA"/>
</dbReference>
<evidence type="ECO:0000256" key="2">
    <source>
        <dbReference type="ARBA" id="ARBA00022679"/>
    </source>
</evidence>
<dbReference type="InterPro" id="IPR001173">
    <property type="entry name" value="Glyco_trans_2-like"/>
</dbReference>
<dbReference type="InterPro" id="IPR029044">
    <property type="entry name" value="Nucleotide-diphossugar_trans"/>
</dbReference>
<dbReference type="GO" id="GO:0016757">
    <property type="term" value="F:glycosyltransferase activity"/>
    <property type="evidence" value="ECO:0007669"/>
    <property type="project" value="UniProtKB-KW"/>
</dbReference>
<feature type="transmembrane region" description="Helical" evidence="4">
    <location>
        <begin position="135"/>
        <end position="156"/>
    </location>
</feature>
<evidence type="ECO:0000256" key="3">
    <source>
        <dbReference type="SAM" id="MobiDB-lite"/>
    </source>
</evidence>